<reference evidence="1 2" key="1">
    <citation type="journal article" date="2005" name="J. Bacteriol.">
        <title>Swine and poultry pathogens: the complete genome sequences of two strains of Mycoplasma hyopneumoniae and a strain of Mycoplasma synoviae.</title>
        <authorList>
            <person name="Vasconcelos A.T."/>
            <person name="Ferreira H.B."/>
            <person name="Bizarro C.V."/>
            <person name="Bonatto S.L."/>
            <person name="Carvalho M.O."/>
            <person name="Pinto P.M."/>
            <person name="Almeida D.F."/>
            <person name="Almeida L.G."/>
            <person name="Almeida R."/>
            <person name="Alves-Filho L."/>
            <person name="Assuncao E.N."/>
            <person name="Azevedo V.A."/>
            <person name="Bogo M.R."/>
            <person name="Brigido M.M."/>
            <person name="Brocchi M."/>
            <person name="Burity H.A."/>
            <person name="Camargo A.A."/>
            <person name="Camargo S.S."/>
            <person name="Carepo M.S."/>
            <person name="Carraro D.M."/>
            <person name="de Mattos Cascardo J.C."/>
            <person name="Castro L.A."/>
            <person name="Cavalcanti G."/>
            <person name="Chemale G."/>
            <person name="Collevatti R.G."/>
            <person name="Cunha C.W."/>
            <person name="Dallagiovanna B."/>
            <person name="Dambros B.P."/>
            <person name="Dellagostin O.A."/>
            <person name="Falcao C."/>
            <person name="Fantinatti-Garboggini F."/>
            <person name="Felipe M.S."/>
            <person name="Fiorentin L."/>
            <person name="Franco G.R."/>
            <person name="Freitas N.S."/>
            <person name="Frias D."/>
            <person name="Grangeiro T.B."/>
            <person name="Grisard E.C."/>
            <person name="Guimaraes C.T."/>
            <person name="Hungria M."/>
            <person name="Jardim S.N."/>
            <person name="Krieger M.A."/>
            <person name="Laurino J.P."/>
            <person name="Lima L.F."/>
            <person name="Lopes M.I."/>
            <person name="Loreto E.L."/>
            <person name="Madeira H.M."/>
            <person name="Manfio G.P."/>
            <person name="Maranhao A.Q."/>
            <person name="Martinkovics C.T."/>
            <person name="Medeiros S.R."/>
            <person name="Moreira M.A."/>
            <person name="Neiva M."/>
            <person name="Ramalho-Neto C.E."/>
            <person name="Nicolas M.F."/>
            <person name="Oliveira S.C."/>
            <person name="Paixao R.F."/>
            <person name="Pedrosa F.O."/>
            <person name="Pena S.D."/>
            <person name="Pereira M."/>
            <person name="Pereira-Ferrari L."/>
            <person name="Piffer I."/>
            <person name="Pinto L.S."/>
            <person name="Potrich D.P."/>
            <person name="Salim A.C."/>
            <person name="Santos F.R."/>
            <person name="Schmitt R."/>
            <person name="Schneider M.P."/>
            <person name="Schrank A."/>
            <person name="Schrank I.S."/>
            <person name="Schuck A.F."/>
            <person name="Seuanez H.N."/>
            <person name="Silva D.W."/>
            <person name="Silva R."/>
            <person name="Silva S.C."/>
            <person name="Soares C.M."/>
            <person name="Souza K.R."/>
            <person name="Souza R.C."/>
            <person name="Staats C.C."/>
            <person name="Steffens M.B."/>
            <person name="Teixeira S.M."/>
            <person name="Urmenyi T.P."/>
            <person name="Vainstein M.H."/>
            <person name="Zuccherato L.W."/>
            <person name="Simpson A.J."/>
            <person name="Zaha A."/>
        </authorList>
    </citation>
    <scope>NUCLEOTIDE SEQUENCE [LARGE SCALE GENOMIC DNA]</scope>
    <source>
        <strain evidence="1 2">53</strain>
    </source>
</reference>
<proteinExistence type="predicted"/>
<dbReference type="RefSeq" id="WP_041352101.1">
    <property type="nucleotide sequence ID" value="NC_007294.1"/>
</dbReference>
<dbReference type="eggNOG" id="ENOG5031YQ1">
    <property type="taxonomic scope" value="Bacteria"/>
</dbReference>
<dbReference type="KEGG" id="msy:MS53_0585"/>
<name>Q4A5H9_MYCS5</name>
<dbReference type="STRING" id="262723.MS53_0585"/>
<protein>
    <submittedName>
        <fullName evidence="1">Uncharacterized protein</fullName>
    </submittedName>
</protein>
<dbReference type="Proteomes" id="UP000000549">
    <property type="component" value="Chromosome"/>
</dbReference>
<sequence length="255" mass="30645">MIQFLNLKGLVKNYNGIVCIETNNSDLFIRKLFEFEHAENQSSININNNKYSIKDFIIIDNLTKYHDLYNFNSKGLLNQWINDLDFENQKIANEKLVLEIKNLLNNKIGFEFVSIEENNSKYLKYLFNLENDKFIDNKSLIKWMENQKYNNQKINLIIKNFDFVLINELIKFSNNFNIIVLTNDFFKHINNFDYIESVAFTNEDLNRIVSIEEKDSFEYFLEEIFQDSIRNIEKFDFFSQNNKDLIKKSLKINFF</sequence>
<accession>Q4A5H9</accession>
<organism evidence="1 2">
    <name type="scientific">Mycoplasmopsis synoviae (strain 53)</name>
    <name type="common">Mycoplasma synoviae</name>
    <dbReference type="NCBI Taxonomy" id="262723"/>
    <lineage>
        <taxon>Bacteria</taxon>
        <taxon>Bacillati</taxon>
        <taxon>Mycoplasmatota</taxon>
        <taxon>Mycoplasmoidales</taxon>
        <taxon>Metamycoplasmataceae</taxon>
        <taxon>Mycoplasmopsis</taxon>
    </lineage>
</organism>
<dbReference type="AlphaFoldDB" id="Q4A5H9"/>
<keyword evidence="2" id="KW-1185">Reference proteome</keyword>
<dbReference type="HOGENOM" id="CLU_1089148_0_0_14"/>
<evidence type="ECO:0000313" key="2">
    <source>
        <dbReference type="Proteomes" id="UP000000549"/>
    </source>
</evidence>
<gene>
    <name evidence="1" type="ordered locus">MS53_0585</name>
</gene>
<evidence type="ECO:0000313" key="1">
    <source>
        <dbReference type="EMBL" id="AAZ43992.2"/>
    </source>
</evidence>
<dbReference type="EMBL" id="AE017245">
    <property type="protein sequence ID" value="AAZ43992.2"/>
    <property type="molecule type" value="Genomic_DNA"/>
</dbReference>